<dbReference type="AlphaFoldDB" id="A0A2M7UIW0"/>
<organism evidence="5 6">
    <name type="scientific">Candidatus Portnoybacteria bacterium CG_4_10_14_0_2_um_filter_39_11</name>
    <dbReference type="NCBI Taxonomy" id="1974797"/>
    <lineage>
        <taxon>Bacteria</taxon>
        <taxon>Candidatus Portnoyibacteriota</taxon>
    </lineage>
</organism>
<dbReference type="EMBL" id="PFOI01000022">
    <property type="protein sequence ID" value="PIZ71150.1"/>
    <property type="molecule type" value="Genomic_DNA"/>
</dbReference>
<evidence type="ECO:0000256" key="1">
    <source>
        <dbReference type="ARBA" id="ARBA00022603"/>
    </source>
</evidence>
<dbReference type="PANTHER" id="PTHR43464">
    <property type="entry name" value="METHYLTRANSFERASE"/>
    <property type="match status" value="1"/>
</dbReference>
<sequence>MSKSSFINQRSNFWDKNPCGGQWLSFKQKRDWLIKTEPYILDFIHRDWLKDKKVLDVGCGQGLILSLMAQECPDITGIDLSRKSLLQANKGLNELGLKHVKLAQGNAENLPFNDNVFDLIYCIGVLHHTPNIQKGIAQINRVLKEDGQAIIMLYRKYTPKWLTVIILRSFSALIDKIAGQKYYLANKLRHSKKFHNQKTGTALLELFGCPILKTYSSREIKKLFHAFKSAKLSYAQPGFQRLMDFLPRPRPFFSKISYWLDRKTKRLFGFYVVIEVKK</sequence>
<dbReference type="GO" id="GO:0032259">
    <property type="term" value="P:methylation"/>
    <property type="evidence" value="ECO:0007669"/>
    <property type="project" value="UniProtKB-KW"/>
</dbReference>
<dbReference type="GO" id="GO:0008757">
    <property type="term" value="F:S-adenosylmethionine-dependent methyltransferase activity"/>
    <property type="evidence" value="ECO:0007669"/>
    <property type="project" value="InterPro"/>
</dbReference>
<keyword evidence="3" id="KW-0949">S-adenosyl-L-methionine</keyword>
<keyword evidence="2" id="KW-0808">Transferase</keyword>
<dbReference type="SUPFAM" id="SSF53335">
    <property type="entry name" value="S-adenosyl-L-methionine-dependent methyltransferases"/>
    <property type="match status" value="1"/>
</dbReference>
<gene>
    <name evidence="5" type="ORF">COY09_01285</name>
</gene>
<dbReference type="InterPro" id="IPR029063">
    <property type="entry name" value="SAM-dependent_MTases_sf"/>
</dbReference>
<comment type="caution">
    <text evidence="5">The sequence shown here is derived from an EMBL/GenBank/DDBJ whole genome shotgun (WGS) entry which is preliminary data.</text>
</comment>
<evidence type="ECO:0000259" key="4">
    <source>
        <dbReference type="Pfam" id="PF08241"/>
    </source>
</evidence>
<name>A0A2M7UIW0_9BACT</name>
<evidence type="ECO:0000256" key="3">
    <source>
        <dbReference type="ARBA" id="ARBA00022691"/>
    </source>
</evidence>
<evidence type="ECO:0000313" key="5">
    <source>
        <dbReference type="EMBL" id="PIZ71150.1"/>
    </source>
</evidence>
<dbReference type="CDD" id="cd02440">
    <property type="entry name" value="AdoMet_MTases"/>
    <property type="match status" value="1"/>
</dbReference>
<proteinExistence type="predicted"/>
<accession>A0A2M7UIW0</accession>
<feature type="domain" description="Methyltransferase type 11" evidence="4">
    <location>
        <begin position="55"/>
        <end position="151"/>
    </location>
</feature>
<protein>
    <recommendedName>
        <fullName evidence="4">Methyltransferase type 11 domain-containing protein</fullName>
    </recommendedName>
</protein>
<evidence type="ECO:0000313" key="6">
    <source>
        <dbReference type="Proteomes" id="UP000231071"/>
    </source>
</evidence>
<dbReference type="InterPro" id="IPR013216">
    <property type="entry name" value="Methyltransf_11"/>
</dbReference>
<evidence type="ECO:0000256" key="2">
    <source>
        <dbReference type="ARBA" id="ARBA00022679"/>
    </source>
</evidence>
<dbReference type="Gene3D" id="3.40.50.150">
    <property type="entry name" value="Vaccinia Virus protein VP39"/>
    <property type="match status" value="1"/>
</dbReference>
<dbReference type="Proteomes" id="UP000231071">
    <property type="component" value="Unassembled WGS sequence"/>
</dbReference>
<keyword evidence="1" id="KW-0489">Methyltransferase</keyword>
<dbReference type="PANTHER" id="PTHR43464:SF19">
    <property type="entry name" value="UBIQUINONE BIOSYNTHESIS O-METHYLTRANSFERASE, MITOCHONDRIAL"/>
    <property type="match status" value="1"/>
</dbReference>
<reference evidence="6" key="1">
    <citation type="submission" date="2017-09" db="EMBL/GenBank/DDBJ databases">
        <title>Depth-based differentiation of microbial function through sediment-hosted aquifers and enrichment of novel symbionts in the deep terrestrial subsurface.</title>
        <authorList>
            <person name="Probst A.J."/>
            <person name="Ladd B."/>
            <person name="Jarett J.K."/>
            <person name="Geller-Mcgrath D.E."/>
            <person name="Sieber C.M.K."/>
            <person name="Emerson J.B."/>
            <person name="Anantharaman K."/>
            <person name="Thomas B.C."/>
            <person name="Malmstrom R."/>
            <person name="Stieglmeier M."/>
            <person name="Klingl A."/>
            <person name="Woyke T."/>
            <person name="Ryan C.M."/>
            <person name="Banfield J.F."/>
        </authorList>
    </citation>
    <scope>NUCLEOTIDE SEQUENCE [LARGE SCALE GENOMIC DNA]</scope>
</reference>
<dbReference type="Pfam" id="PF08241">
    <property type="entry name" value="Methyltransf_11"/>
    <property type="match status" value="1"/>
</dbReference>